<dbReference type="Proteomes" id="UP000186621">
    <property type="component" value="Unassembled WGS sequence"/>
</dbReference>
<sequence length="373" mass="43531">MPKDNNKELTLLERVLGQRIIALPQESNSMNCQYRIQIESNELYDKLGHIINHGLSSLPIFTTSVPLDKLVLYKDGKVSSMLKGVKGVGGHQGFELINHTELAVNIMNHIASILNYELAEIYYKAYAETNRLFDENQRLLAQQNIQNIFVAQQINALNAKTKFLQEAYKDISQISKSEIARQGIYTNLQKIRIELDEIFYNFISQIDQELMVKNFNDVSNNYICARYALSHYIFALVLEYVVAGLIDNESMKFLKNKVEEAFCSFNQTTRNLRGELNSIQNSNFQTQQYIWDNPFFGWWYNSWNNQPQPQYSPYQQNELNRLNNENINIENINNNVLSYFDIKRDKEALFNLIEAPKQYLQNIVITSEEKEKE</sequence>
<comment type="caution">
    <text evidence="1">The sequence shown here is derived from an EMBL/GenBank/DDBJ whole genome shotgun (WGS) entry which is preliminary data.</text>
</comment>
<accession>A0A0K9N6R7</accession>
<dbReference type="RefSeq" id="WP_021309866.1">
    <property type="nucleotide sequence ID" value="NZ_LFCB01000010.1"/>
</dbReference>
<protein>
    <submittedName>
        <fullName evidence="1">Uncharacterized protein</fullName>
    </submittedName>
</protein>
<proteinExistence type="predicted"/>
<evidence type="ECO:0000313" key="2">
    <source>
        <dbReference type="Proteomes" id="UP000186621"/>
    </source>
</evidence>
<dbReference type="EMBL" id="MJMX01000026">
    <property type="protein sequence ID" value="OLR45756.1"/>
    <property type="molecule type" value="Genomic_DNA"/>
</dbReference>
<dbReference type="PATRIC" id="fig|210.1945.peg.1527"/>
<organism evidence="1 2">
    <name type="scientific">Helicobacter pylori</name>
    <name type="common">Campylobacter pylori</name>
    <dbReference type="NCBI Taxonomy" id="210"/>
    <lineage>
        <taxon>Bacteria</taxon>
        <taxon>Pseudomonadati</taxon>
        <taxon>Campylobacterota</taxon>
        <taxon>Epsilonproteobacteria</taxon>
        <taxon>Campylobacterales</taxon>
        <taxon>Helicobacteraceae</taxon>
        <taxon>Helicobacter</taxon>
    </lineage>
</organism>
<reference evidence="1 2" key="1">
    <citation type="submission" date="2016-09" db="EMBL/GenBank/DDBJ databases">
        <authorList>
            <person name="Capua I."/>
            <person name="De Benedictis P."/>
            <person name="Joannis T."/>
            <person name="Lombin L.H."/>
            <person name="Cattoli G."/>
        </authorList>
    </citation>
    <scope>NUCLEOTIDE SEQUENCE [LARGE SCALE GENOMIC DNA]</scope>
    <source>
        <strain evidence="1 2">132A</strain>
    </source>
</reference>
<gene>
    <name evidence="1" type="ORF">BIZ48_06005</name>
</gene>
<dbReference type="AlphaFoldDB" id="A0A0K9N6R7"/>
<name>A0A0K9N6R7_HELPX</name>
<evidence type="ECO:0000313" key="1">
    <source>
        <dbReference type="EMBL" id="OLR45756.1"/>
    </source>
</evidence>